<reference evidence="2 3" key="1">
    <citation type="submission" date="2022-12" db="EMBL/GenBank/DDBJ databases">
        <title>Chromosome-level genome of Tegillarca granosa.</title>
        <authorList>
            <person name="Kim J."/>
        </authorList>
    </citation>
    <scope>NUCLEOTIDE SEQUENCE [LARGE SCALE GENOMIC DNA]</scope>
    <source>
        <strain evidence="2">Teg-2019</strain>
        <tissue evidence="2">Adductor muscle</tissue>
    </source>
</reference>
<proteinExistence type="predicted"/>
<dbReference type="PANTHER" id="PTHR46601">
    <property type="entry name" value="ULP_PROTEASE DOMAIN-CONTAINING PROTEIN"/>
    <property type="match status" value="1"/>
</dbReference>
<organism evidence="2 3">
    <name type="scientific">Tegillarca granosa</name>
    <name type="common">Malaysian cockle</name>
    <name type="synonym">Anadara granosa</name>
    <dbReference type="NCBI Taxonomy" id="220873"/>
    <lineage>
        <taxon>Eukaryota</taxon>
        <taxon>Metazoa</taxon>
        <taxon>Spiralia</taxon>
        <taxon>Lophotrochozoa</taxon>
        <taxon>Mollusca</taxon>
        <taxon>Bivalvia</taxon>
        <taxon>Autobranchia</taxon>
        <taxon>Pteriomorphia</taxon>
        <taxon>Arcoida</taxon>
        <taxon>Arcoidea</taxon>
        <taxon>Arcidae</taxon>
        <taxon>Tegillarca</taxon>
    </lineage>
</organism>
<dbReference type="EMBL" id="JARBDR010000919">
    <property type="protein sequence ID" value="KAJ8300925.1"/>
    <property type="molecule type" value="Genomic_DNA"/>
</dbReference>
<feature type="region of interest" description="Disordered" evidence="1">
    <location>
        <begin position="423"/>
        <end position="452"/>
    </location>
</feature>
<name>A0ABQ9EBP2_TEGGR</name>
<protein>
    <submittedName>
        <fullName evidence="2">Uncharacterized protein</fullName>
    </submittedName>
</protein>
<sequence length="615" mass="70537">MKTQYNVTSKVRKVLPNSPAKFASVMTALINNSSPRKRKALYDSSESSLSKYRLSINGNCATSSRKTKVSVSVKRAKRKDCIPISTIKKISTQMPSKRYVTKEGPGYIMNMSLHAAFILFRKQELNCKIAFRKFCMLRPRQVRLLKKNHKESCVCPYCANIRYKLVVLNRLSIESKRLKNEDALVDMLLCEKTDAARFYAHNCVIKMCKVCRDYRKTILNYYKDLNQDRVFKWNHWERVTNEDGKIIRDLIVHSSTVKELLEELIDDYKSKGPFADLCFSEMHINRNYFGSEHGKGECDGEGGTVKSAVDRAIGGRKVVIRSAEMYLYCKENISLDTPGSKRSFAYVTKNEIERDRPNTNVCTLASTRQIHQIQNKQGAYTMLTRNLSCFCANCMNNNSKVCVNKDYTREFVKSTLKVDAKQEKCDDQKDKEKEKLPESKKKKKPTEVKTDKMPALHAEVEDTSSEDYFSRVLEDFKQSASFFELKQKCQKYESKCKDLEVQLPTVIELESFVIDRVSNDMMPFVDQGLPVQVCGDGDCLPKTGSVIAFGSETHPNEIRTRIILELVLHEKLYLDKKHVAKGILNPDIDQEKVINLLSMYSTHYIPGTRITAAYS</sequence>
<keyword evidence="3" id="KW-1185">Reference proteome</keyword>
<dbReference type="Proteomes" id="UP001217089">
    <property type="component" value="Unassembled WGS sequence"/>
</dbReference>
<evidence type="ECO:0000313" key="3">
    <source>
        <dbReference type="Proteomes" id="UP001217089"/>
    </source>
</evidence>
<accession>A0ABQ9EBP2</accession>
<dbReference type="PANTHER" id="PTHR46601:SF1">
    <property type="entry name" value="ADF-H DOMAIN-CONTAINING PROTEIN"/>
    <property type="match status" value="1"/>
</dbReference>
<comment type="caution">
    <text evidence="2">The sequence shown here is derived from an EMBL/GenBank/DDBJ whole genome shotgun (WGS) entry which is preliminary data.</text>
</comment>
<evidence type="ECO:0000313" key="2">
    <source>
        <dbReference type="EMBL" id="KAJ8300925.1"/>
    </source>
</evidence>
<evidence type="ECO:0000256" key="1">
    <source>
        <dbReference type="SAM" id="MobiDB-lite"/>
    </source>
</evidence>
<gene>
    <name evidence="2" type="ORF">KUTeg_022444</name>
</gene>